<dbReference type="EMBL" id="JACCBE010000001">
    <property type="protein sequence ID" value="NYD56021.1"/>
    <property type="molecule type" value="Genomic_DNA"/>
</dbReference>
<dbReference type="InterPro" id="IPR024694">
    <property type="entry name" value="PurE_prokaryotes"/>
</dbReference>
<dbReference type="PIRSF" id="PIRSF001338">
    <property type="entry name" value="AIR_carboxylase"/>
    <property type="match status" value="1"/>
</dbReference>
<keyword evidence="8" id="KW-1185">Reference proteome</keyword>
<comment type="pathway">
    <text evidence="3 4">Purine metabolism; IMP biosynthesis via de novo pathway; 5-amino-1-(5-phospho-D-ribosyl)imidazole-4-carboxylate from 5-amino-1-(5-phospho-D-ribosyl)imidazole (N5-CAIR route): step 2/2.</text>
</comment>
<dbReference type="PANTHER" id="PTHR23046">
    <property type="entry name" value="PHOSPHORIBOSYLAMINOIMIDAZOLE CARBOXYLASE CATALYTIC SUBUNIT"/>
    <property type="match status" value="1"/>
</dbReference>
<dbReference type="SUPFAM" id="SSF52255">
    <property type="entry name" value="N5-CAIR mutase (phosphoribosylaminoimidazole carboxylase, PurE)"/>
    <property type="match status" value="1"/>
</dbReference>
<dbReference type="NCBIfam" id="TIGR01162">
    <property type="entry name" value="purE"/>
    <property type="match status" value="1"/>
</dbReference>
<evidence type="ECO:0000313" key="7">
    <source>
        <dbReference type="EMBL" id="NYD56021.1"/>
    </source>
</evidence>
<name>A0A7Y9EYF6_9ACTN</name>
<proteinExistence type="inferred from homology"/>
<feature type="binding site" evidence="3 5">
    <location>
        <position position="23"/>
    </location>
    <ligand>
        <name>substrate</name>
    </ligand>
</feature>
<feature type="binding site" evidence="3 5">
    <location>
        <position position="20"/>
    </location>
    <ligand>
        <name>substrate</name>
    </ligand>
</feature>
<evidence type="ECO:0000256" key="3">
    <source>
        <dbReference type="HAMAP-Rule" id="MF_01929"/>
    </source>
</evidence>
<gene>
    <name evidence="3" type="primary">purE</name>
    <name evidence="7" type="ORF">BKA08_000259</name>
</gene>
<sequence>MTSPDAPTPATPRVGIVMGSDSDWPVMRAAAEALEEFGVAHEADVVSAHRMPQEMIDYGREAAGRGLSVIIAGAGGAAHLPGMLAAVTPLPVIGVPVPLKYLDGMDSLLSIVQMPAGVPVATVAVGGARNAGLLAVRVLAATDPALQERMSAFQETLREAAHAKGEVVRREAGGTAPRVGF</sequence>
<accession>A0A7Y9EYF6</accession>
<protein>
    <recommendedName>
        <fullName evidence="3 4">N5-carboxyaminoimidazole ribonucleotide mutase</fullName>
        <shortName evidence="3 4">N5-CAIR mutase</shortName>
        <ecNumber evidence="3 4">5.4.99.18</ecNumber>
    </recommendedName>
    <alternativeName>
        <fullName evidence="3">5-(carboxyamino)imidazole ribonucleotide mutase</fullName>
    </alternativeName>
</protein>
<dbReference type="AlphaFoldDB" id="A0A7Y9EYF6"/>
<keyword evidence="1 3" id="KW-0658">Purine biosynthesis</keyword>
<dbReference type="GO" id="GO:0006189">
    <property type="term" value="P:'de novo' IMP biosynthetic process"/>
    <property type="evidence" value="ECO:0007669"/>
    <property type="project" value="UniProtKB-UniRule"/>
</dbReference>
<comment type="similarity">
    <text evidence="3">Belongs to the AIR carboxylase family. Class I subfamily.</text>
</comment>
<dbReference type="SMART" id="SM01001">
    <property type="entry name" value="AIRC"/>
    <property type="match status" value="1"/>
</dbReference>
<evidence type="ECO:0000313" key="8">
    <source>
        <dbReference type="Proteomes" id="UP000516957"/>
    </source>
</evidence>
<comment type="catalytic activity">
    <reaction evidence="3 4">
        <text>5-carboxyamino-1-(5-phospho-D-ribosyl)imidazole + H(+) = 5-amino-1-(5-phospho-D-ribosyl)imidazole-4-carboxylate</text>
        <dbReference type="Rhea" id="RHEA:13193"/>
        <dbReference type="ChEBI" id="CHEBI:15378"/>
        <dbReference type="ChEBI" id="CHEBI:58730"/>
        <dbReference type="ChEBI" id="CHEBI:77657"/>
        <dbReference type="EC" id="5.4.99.18"/>
    </reaction>
</comment>
<dbReference type="UniPathway" id="UPA00074">
    <property type="reaction ID" value="UER00943"/>
</dbReference>
<dbReference type="Pfam" id="PF00731">
    <property type="entry name" value="AIRC"/>
    <property type="match status" value="1"/>
</dbReference>
<evidence type="ECO:0000256" key="1">
    <source>
        <dbReference type="ARBA" id="ARBA00022755"/>
    </source>
</evidence>
<keyword evidence="2 3" id="KW-0413">Isomerase</keyword>
<feature type="binding site" evidence="3 5">
    <location>
        <position position="50"/>
    </location>
    <ligand>
        <name>substrate</name>
    </ligand>
</feature>
<dbReference type="InterPro" id="IPR033747">
    <property type="entry name" value="PurE_ClassI"/>
</dbReference>
<dbReference type="RefSeq" id="WP_179613970.1">
    <property type="nucleotide sequence ID" value="NZ_CP059163.1"/>
</dbReference>
<evidence type="ECO:0000259" key="6">
    <source>
        <dbReference type="SMART" id="SM01001"/>
    </source>
</evidence>
<dbReference type="PANTHER" id="PTHR23046:SF2">
    <property type="entry name" value="PHOSPHORIBOSYLAMINOIMIDAZOLE CARBOXYLASE"/>
    <property type="match status" value="1"/>
</dbReference>
<organism evidence="7 8">
    <name type="scientific">Nocardioides marinisabuli</name>
    <dbReference type="NCBI Taxonomy" id="419476"/>
    <lineage>
        <taxon>Bacteria</taxon>
        <taxon>Bacillati</taxon>
        <taxon>Actinomycetota</taxon>
        <taxon>Actinomycetes</taxon>
        <taxon>Propionibacteriales</taxon>
        <taxon>Nocardioidaceae</taxon>
        <taxon>Nocardioides</taxon>
    </lineage>
</organism>
<feature type="domain" description="PurE" evidence="6">
    <location>
        <begin position="12"/>
        <end position="161"/>
    </location>
</feature>
<dbReference type="EC" id="5.4.99.18" evidence="3 4"/>
<dbReference type="InterPro" id="IPR000031">
    <property type="entry name" value="PurE_dom"/>
</dbReference>
<dbReference type="HAMAP" id="MF_01929">
    <property type="entry name" value="PurE_classI"/>
    <property type="match status" value="1"/>
</dbReference>
<dbReference type="Proteomes" id="UP000516957">
    <property type="component" value="Unassembled WGS sequence"/>
</dbReference>
<dbReference type="Gene3D" id="3.40.50.1970">
    <property type="match status" value="1"/>
</dbReference>
<comment type="caution">
    <text evidence="7">The sequence shown here is derived from an EMBL/GenBank/DDBJ whole genome shotgun (WGS) entry which is preliminary data.</text>
</comment>
<reference evidence="7 8" key="1">
    <citation type="submission" date="2020-07" db="EMBL/GenBank/DDBJ databases">
        <title>Sequencing the genomes of 1000 actinobacteria strains.</title>
        <authorList>
            <person name="Klenk H.-P."/>
        </authorList>
    </citation>
    <scope>NUCLEOTIDE SEQUENCE [LARGE SCALE GENOMIC DNA]</scope>
    <source>
        <strain evidence="7 8">DSM 18965</strain>
    </source>
</reference>
<evidence type="ECO:0000256" key="4">
    <source>
        <dbReference type="PIRNR" id="PIRNR001338"/>
    </source>
</evidence>
<evidence type="ECO:0000256" key="5">
    <source>
        <dbReference type="PIRSR" id="PIRSR001338-1"/>
    </source>
</evidence>
<comment type="function">
    <text evidence="3 4">Catalyzes the conversion of N5-carboxyaminoimidazole ribonucleotide (N5-CAIR) to 4-carboxy-5-aminoimidazole ribonucleotide (CAIR).</text>
</comment>
<evidence type="ECO:0000256" key="2">
    <source>
        <dbReference type="ARBA" id="ARBA00023235"/>
    </source>
</evidence>
<dbReference type="GO" id="GO:0034023">
    <property type="term" value="F:5-(carboxyamino)imidazole ribonucleotide mutase activity"/>
    <property type="evidence" value="ECO:0007669"/>
    <property type="project" value="UniProtKB-UniRule"/>
</dbReference>